<sequence>MSQQTYVEIPELDQRFLDDPRVPFNRNMNWVPALFVDFDPDRSGAEYAFQ</sequence>
<protein>
    <submittedName>
        <fullName evidence="1">Uncharacterized protein</fullName>
    </submittedName>
</protein>
<accession>A0AAD7FED7</accession>
<dbReference type="Proteomes" id="UP001221142">
    <property type="component" value="Unassembled WGS sequence"/>
</dbReference>
<dbReference type="AlphaFoldDB" id="A0AAD7FED7"/>
<gene>
    <name evidence="1" type="ORF">FB45DRAFT_1035390</name>
</gene>
<proteinExistence type="predicted"/>
<dbReference type="EMBL" id="JARKIF010000024">
    <property type="protein sequence ID" value="KAJ7615396.1"/>
    <property type="molecule type" value="Genomic_DNA"/>
</dbReference>
<keyword evidence="2" id="KW-1185">Reference proteome</keyword>
<comment type="caution">
    <text evidence="1">The sequence shown here is derived from an EMBL/GenBank/DDBJ whole genome shotgun (WGS) entry which is preliminary data.</text>
</comment>
<evidence type="ECO:0000313" key="2">
    <source>
        <dbReference type="Proteomes" id="UP001221142"/>
    </source>
</evidence>
<organism evidence="1 2">
    <name type="scientific">Roridomyces roridus</name>
    <dbReference type="NCBI Taxonomy" id="1738132"/>
    <lineage>
        <taxon>Eukaryota</taxon>
        <taxon>Fungi</taxon>
        <taxon>Dikarya</taxon>
        <taxon>Basidiomycota</taxon>
        <taxon>Agaricomycotina</taxon>
        <taxon>Agaricomycetes</taxon>
        <taxon>Agaricomycetidae</taxon>
        <taxon>Agaricales</taxon>
        <taxon>Marasmiineae</taxon>
        <taxon>Mycenaceae</taxon>
        <taxon>Roridomyces</taxon>
    </lineage>
</organism>
<reference evidence="1" key="1">
    <citation type="submission" date="2023-03" db="EMBL/GenBank/DDBJ databases">
        <title>Massive genome expansion in bonnet fungi (Mycena s.s.) driven by repeated elements and novel gene families across ecological guilds.</title>
        <authorList>
            <consortium name="Lawrence Berkeley National Laboratory"/>
            <person name="Harder C.B."/>
            <person name="Miyauchi S."/>
            <person name="Viragh M."/>
            <person name="Kuo A."/>
            <person name="Thoen E."/>
            <person name="Andreopoulos B."/>
            <person name="Lu D."/>
            <person name="Skrede I."/>
            <person name="Drula E."/>
            <person name="Henrissat B."/>
            <person name="Morin E."/>
            <person name="Kohler A."/>
            <person name="Barry K."/>
            <person name="LaButti K."/>
            <person name="Morin E."/>
            <person name="Salamov A."/>
            <person name="Lipzen A."/>
            <person name="Mereny Z."/>
            <person name="Hegedus B."/>
            <person name="Baldrian P."/>
            <person name="Stursova M."/>
            <person name="Weitz H."/>
            <person name="Taylor A."/>
            <person name="Grigoriev I.V."/>
            <person name="Nagy L.G."/>
            <person name="Martin F."/>
            <person name="Kauserud H."/>
        </authorList>
    </citation>
    <scope>NUCLEOTIDE SEQUENCE</scope>
    <source>
        <strain evidence="1">9284</strain>
    </source>
</reference>
<evidence type="ECO:0000313" key="1">
    <source>
        <dbReference type="EMBL" id="KAJ7615396.1"/>
    </source>
</evidence>
<name>A0AAD7FED7_9AGAR</name>